<proteinExistence type="predicted"/>
<keyword evidence="2" id="KW-1185">Reference proteome</keyword>
<reference evidence="1 3" key="1">
    <citation type="journal article" date="2020" name="Stud. Mycol.">
        <title>101 Dothideomycetes genomes: a test case for predicting lifestyles and emergence of pathogens.</title>
        <authorList>
            <person name="Haridas S."/>
            <person name="Albert R."/>
            <person name="Binder M."/>
            <person name="Bloem J."/>
            <person name="Labutti K."/>
            <person name="Salamov A."/>
            <person name="Andreopoulos B."/>
            <person name="Baker S."/>
            <person name="Barry K."/>
            <person name="Bills G."/>
            <person name="Bluhm B."/>
            <person name="Cannon C."/>
            <person name="Castanera R."/>
            <person name="Culley D."/>
            <person name="Daum C."/>
            <person name="Ezra D."/>
            <person name="Gonzalez J."/>
            <person name="Henrissat B."/>
            <person name="Kuo A."/>
            <person name="Liang C."/>
            <person name="Lipzen A."/>
            <person name="Lutzoni F."/>
            <person name="Magnuson J."/>
            <person name="Mondo S."/>
            <person name="Nolan M."/>
            <person name="Ohm R."/>
            <person name="Pangilinan J."/>
            <person name="Park H.-J."/>
            <person name="Ramirez L."/>
            <person name="Alfaro M."/>
            <person name="Sun H."/>
            <person name="Tritt A."/>
            <person name="Yoshinaga Y."/>
            <person name="Zwiers L.-H."/>
            <person name="Turgeon B."/>
            <person name="Goodwin S."/>
            <person name="Spatafora J."/>
            <person name="Crous P."/>
            <person name="Grigoriev I."/>
        </authorList>
    </citation>
    <scope>NUCLEOTIDE SEQUENCE</scope>
    <source>
        <strain evidence="1 3">CBS 304.34</strain>
    </source>
</reference>
<accession>A0A6A6YG49</accession>
<dbReference type="GeneID" id="54463906"/>
<dbReference type="EMBL" id="MU003705">
    <property type="protein sequence ID" value="KAF2807548.1"/>
    <property type="molecule type" value="Genomic_DNA"/>
</dbReference>
<reference evidence="3" key="2">
    <citation type="submission" date="2020-04" db="EMBL/GenBank/DDBJ databases">
        <authorList>
            <consortium name="NCBI Genome Project"/>
        </authorList>
    </citation>
    <scope>NUCLEOTIDE SEQUENCE</scope>
    <source>
        <strain evidence="3">CBS 304.34</strain>
    </source>
</reference>
<reference evidence="3" key="3">
    <citation type="submission" date="2025-04" db="UniProtKB">
        <authorList>
            <consortium name="RefSeq"/>
        </authorList>
    </citation>
    <scope>IDENTIFICATION</scope>
    <source>
        <strain evidence="3">CBS 304.34</strain>
    </source>
</reference>
<dbReference type="OrthoDB" id="4658148at2759"/>
<evidence type="ECO:0000313" key="3">
    <source>
        <dbReference type="RefSeq" id="XP_033574512.1"/>
    </source>
</evidence>
<protein>
    <submittedName>
        <fullName evidence="1 3">Uncharacterized protein</fullName>
    </submittedName>
</protein>
<dbReference type="RefSeq" id="XP_033574512.1">
    <property type="nucleotide sequence ID" value="XM_033723013.1"/>
</dbReference>
<name>A0A6A6YG49_9PEZI</name>
<evidence type="ECO:0000313" key="2">
    <source>
        <dbReference type="Proteomes" id="UP000504636"/>
    </source>
</evidence>
<evidence type="ECO:0000313" key="1">
    <source>
        <dbReference type="EMBL" id="KAF2807548.1"/>
    </source>
</evidence>
<gene>
    <name evidence="1 3" type="ORF">BDZ99DRAFT_489810</name>
</gene>
<sequence length="293" mass="33094">MNSIWQDIKLFFGDGFVARSSPIQFNTHCCNLKQPSTQNDNVYYGVEINEDAMPLFSALGDTCAPSCSCLEIKEFIKHIEDFIQTASSTHVNDYSLHTGKNDTSVDDTYVLAGLRSENVHPDDILFMEKRLWRQYTLQYLEKIDPGLRTRLLSKTILMTQFRTITANTHGAAVALLAARQTKSLGVADTAVEMAAICDAISMDMAKEALGILQGEPTETTARDRKQLGRELRWLYVRCLESLDSHSSASLLRRFATSGLHFVPLMDRYRECLEHVRFPIATPLCRRLDTYIVA</sequence>
<dbReference type="AlphaFoldDB" id="A0A6A6YG49"/>
<dbReference type="Proteomes" id="UP000504636">
    <property type="component" value="Unplaced"/>
</dbReference>
<organism evidence="1">
    <name type="scientific">Mytilinidion resinicola</name>
    <dbReference type="NCBI Taxonomy" id="574789"/>
    <lineage>
        <taxon>Eukaryota</taxon>
        <taxon>Fungi</taxon>
        <taxon>Dikarya</taxon>
        <taxon>Ascomycota</taxon>
        <taxon>Pezizomycotina</taxon>
        <taxon>Dothideomycetes</taxon>
        <taxon>Pleosporomycetidae</taxon>
        <taxon>Mytilinidiales</taxon>
        <taxon>Mytilinidiaceae</taxon>
        <taxon>Mytilinidion</taxon>
    </lineage>
</organism>